<comment type="similarity">
    <text evidence="1">Belongs to the WASH1 family.</text>
</comment>
<feature type="compositionally biased region" description="Pro residues" evidence="3">
    <location>
        <begin position="366"/>
        <end position="383"/>
    </location>
</feature>
<feature type="compositionally biased region" description="Basic and acidic residues" evidence="3">
    <location>
        <begin position="511"/>
        <end position="523"/>
    </location>
</feature>
<keyword evidence="6" id="KW-1185">Reference proteome</keyword>
<dbReference type="GO" id="GO:0043014">
    <property type="term" value="F:alpha-tubulin binding"/>
    <property type="evidence" value="ECO:0007669"/>
    <property type="project" value="InterPro"/>
</dbReference>
<evidence type="ECO:0000256" key="3">
    <source>
        <dbReference type="SAM" id="MobiDB-lite"/>
    </source>
</evidence>
<keyword evidence="2" id="KW-0009">Actin-binding</keyword>
<organism evidence="5 6">
    <name type="scientific">Peronospora destructor</name>
    <dbReference type="NCBI Taxonomy" id="86335"/>
    <lineage>
        <taxon>Eukaryota</taxon>
        <taxon>Sar</taxon>
        <taxon>Stramenopiles</taxon>
        <taxon>Oomycota</taxon>
        <taxon>Peronosporomycetes</taxon>
        <taxon>Peronosporales</taxon>
        <taxon>Peronosporaceae</taxon>
        <taxon>Peronospora</taxon>
    </lineage>
</organism>
<dbReference type="PANTHER" id="PTHR23331">
    <property type="entry name" value="CXYORF1"/>
    <property type="match status" value="1"/>
</dbReference>
<sequence>MQTSQVYAIDRVYGDLQPQFVAKDVLKALSQLDTVVGDVFNRLIYKVSQERDRVAAVDARIQVCQAKVNALTARRASNKPTTVFSTSKYPAPKELPLSKTLFYDKPYADAPPLVPDADDDTHFLPAEPLPPAQRGQYMAEVVELFEKVNEYQKTQQPEADMEKEGLGRLPEYIPSVGSVLLFNSGENPYQKYTSWDNLLGTDYEEEEEKQKELAKAPRTIEYGDELPAVHGLNYEFHPSMGIMPDMSAKLPTNLPLENIADYKYAQESNTSIAPSMFQDKILPDLPAIANFAEGPAAQEPSQQNFQVGPVEGAPPPPPPAPAVDFTTIDDGAAPPPPPPPPPQRHEEEDAAPPPPPPPMDSEDEYTPPPPPPQEDGPPAPPSPEEVDNQPQVTNLLDQIRNPKLKLRKVDPSANKADPAVKTADNANKPLTIAEEMQQRMLRRQAAISGKQDQMEQRREREKASAKPVTVLTAKEMTTPAQPPPPPPSSDGGQQYSKLPTLAMSDDGSDDGPGRFREDDKSTDGDDFLAQIRNIKRKQDEGGLTATPKQPPSLSKTEEIKNPVANFESQMVGLRNRDDSLSLSEASDWSDD</sequence>
<dbReference type="GO" id="GO:0003779">
    <property type="term" value="F:actin binding"/>
    <property type="evidence" value="ECO:0007669"/>
    <property type="project" value="UniProtKB-KW"/>
</dbReference>
<dbReference type="Proteomes" id="UP001162029">
    <property type="component" value="Unassembled WGS sequence"/>
</dbReference>
<comment type="caution">
    <text evidence="5">The sequence shown here is derived from an EMBL/GenBank/DDBJ whole genome shotgun (WGS) entry which is preliminary data.</text>
</comment>
<reference evidence="5" key="1">
    <citation type="submission" date="2022-12" db="EMBL/GenBank/DDBJ databases">
        <authorList>
            <person name="Webb A."/>
        </authorList>
    </citation>
    <scope>NUCLEOTIDE SEQUENCE</scope>
    <source>
        <strain evidence="5">Pd1</strain>
    </source>
</reference>
<dbReference type="GO" id="GO:0032456">
    <property type="term" value="P:endocytic recycling"/>
    <property type="evidence" value="ECO:0007669"/>
    <property type="project" value="TreeGrafter"/>
</dbReference>
<dbReference type="GO" id="GO:0055037">
    <property type="term" value="C:recycling endosome"/>
    <property type="evidence" value="ECO:0007669"/>
    <property type="project" value="TreeGrafter"/>
</dbReference>
<dbReference type="PANTHER" id="PTHR23331:SF1">
    <property type="entry name" value="WASH COMPLEX SUBUNIT 1"/>
    <property type="match status" value="1"/>
</dbReference>
<protein>
    <recommendedName>
        <fullName evidence="4">WASH1 WAHD domain-containing protein</fullName>
    </recommendedName>
</protein>
<dbReference type="GO" id="GO:0006887">
    <property type="term" value="P:exocytosis"/>
    <property type="evidence" value="ECO:0007669"/>
    <property type="project" value="TreeGrafter"/>
</dbReference>
<dbReference type="GO" id="GO:0071203">
    <property type="term" value="C:WASH complex"/>
    <property type="evidence" value="ECO:0007669"/>
    <property type="project" value="InterPro"/>
</dbReference>
<dbReference type="GO" id="GO:0034314">
    <property type="term" value="P:Arp2/3 complex-mediated actin nucleation"/>
    <property type="evidence" value="ECO:0007669"/>
    <property type="project" value="InterPro"/>
</dbReference>
<gene>
    <name evidence="5" type="ORF">PDE001_LOCUS4807</name>
</gene>
<dbReference type="GO" id="GO:0005829">
    <property type="term" value="C:cytosol"/>
    <property type="evidence" value="ECO:0007669"/>
    <property type="project" value="GOC"/>
</dbReference>
<evidence type="ECO:0000256" key="2">
    <source>
        <dbReference type="ARBA" id="ARBA00023203"/>
    </source>
</evidence>
<dbReference type="GO" id="GO:0043015">
    <property type="term" value="F:gamma-tubulin binding"/>
    <property type="evidence" value="ECO:0007669"/>
    <property type="project" value="TreeGrafter"/>
</dbReference>
<dbReference type="EMBL" id="CANTFM010000902">
    <property type="protein sequence ID" value="CAI5731441.1"/>
    <property type="molecule type" value="Genomic_DNA"/>
</dbReference>
<feature type="compositionally biased region" description="Pro residues" evidence="3">
    <location>
        <begin position="333"/>
        <end position="342"/>
    </location>
</feature>
<evidence type="ECO:0000313" key="5">
    <source>
        <dbReference type="EMBL" id="CAI5731441.1"/>
    </source>
</evidence>
<dbReference type="GO" id="GO:0005769">
    <property type="term" value="C:early endosome"/>
    <property type="evidence" value="ECO:0007669"/>
    <property type="project" value="InterPro"/>
</dbReference>
<feature type="compositionally biased region" description="Pro residues" evidence="3">
    <location>
        <begin position="312"/>
        <end position="321"/>
    </location>
</feature>
<dbReference type="Pfam" id="PF11945">
    <property type="entry name" value="WASH_WAHD"/>
    <property type="match status" value="1"/>
</dbReference>
<feature type="domain" description="WASH1 WAHD" evidence="4">
    <location>
        <begin position="5"/>
        <end position="300"/>
    </location>
</feature>
<feature type="compositionally biased region" description="Basic and acidic residues" evidence="3">
    <location>
        <begin position="452"/>
        <end position="464"/>
    </location>
</feature>
<dbReference type="InterPro" id="IPR021854">
    <property type="entry name" value="WASH1_WAHD"/>
</dbReference>
<feature type="region of interest" description="Disordered" evidence="3">
    <location>
        <begin position="296"/>
        <end position="591"/>
    </location>
</feature>
<feature type="compositionally biased region" description="Polar residues" evidence="3">
    <location>
        <begin position="580"/>
        <end position="591"/>
    </location>
</feature>
<dbReference type="AlphaFoldDB" id="A0AAV0U3P7"/>
<dbReference type="GO" id="GO:0042147">
    <property type="term" value="P:retrograde transport, endosome to Golgi"/>
    <property type="evidence" value="ECO:0007669"/>
    <property type="project" value="TreeGrafter"/>
</dbReference>
<evidence type="ECO:0000313" key="6">
    <source>
        <dbReference type="Proteomes" id="UP001162029"/>
    </source>
</evidence>
<accession>A0AAV0U3P7</accession>
<evidence type="ECO:0000259" key="4">
    <source>
        <dbReference type="Pfam" id="PF11945"/>
    </source>
</evidence>
<dbReference type="InterPro" id="IPR028290">
    <property type="entry name" value="WASH1"/>
</dbReference>
<proteinExistence type="inferred from homology"/>
<evidence type="ECO:0000256" key="1">
    <source>
        <dbReference type="ARBA" id="ARBA00005602"/>
    </source>
</evidence>
<name>A0AAV0U3P7_9STRA</name>